<feature type="transmembrane region" description="Helical" evidence="2">
    <location>
        <begin position="122"/>
        <end position="139"/>
    </location>
</feature>
<feature type="transmembrane region" description="Helical" evidence="2">
    <location>
        <begin position="159"/>
        <end position="179"/>
    </location>
</feature>
<keyword evidence="2" id="KW-1133">Transmembrane helix</keyword>
<keyword evidence="4" id="KW-1185">Reference proteome</keyword>
<feature type="transmembrane region" description="Helical" evidence="2">
    <location>
        <begin position="92"/>
        <end position="115"/>
    </location>
</feature>
<organism evidence="3 4">
    <name type="scientific">Pseudonocardia halophobica</name>
    <dbReference type="NCBI Taxonomy" id="29401"/>
    <lineage>
        <taxon>Bacteria</taxon>
        <taxon>Bacillati</taxon>
        <taxon>Actinomycetota</taxon>
        <taxon>Actinomycetes</taxon>
        <taxon>Pseudonocardiales</taxon>
        <taxon>Pseudonocardiaceae</taxon>
        <taxon>Pseudonocardia</taxon>
    </lineage>
</organism>
<gene>
    <name evidence="3" type="ORF">GCM10017577_05060</name>
</gene>
<evidence type="ECO:0000256" key="1">
    <source>
        <dbReference type="SAM" id="MobiDB-lite"/>
    </source>
</evidence>
<dbReference type="RefSeq" id="WP_051736590.1">
    <property type="nucleotide sequence ID" value="NZ_BAAAUZ010000013.1"/>
</dbReference>
<reference evidence="3" key="2">
    <citation type="submission" date="2023-01" db="EMBL/GenBank/DDBJ databases">
        <authorList>
            <person name="Sun Q."/>
            <person name="Evtushenko L."/>
        </authorList>
    </citation>
    <scope>NUCLEOTIDE SEQUENCE</scope>
    <source>
        <strain evidence="3">VKM Ac-1069</strain>
    </source>
</reference>
<feature type="region of interest" description="Disordered" evidence="1">
    <location>
        <begin position="1"/>
        <end position="31"/>
    </location>
</feature>
<accession>A0A9W6KZD8</accession>
<evidence type="ECO:0000256" key="2">
    <source>
        <dbReference type="SAM" id="Phobius"/>
    </source>
</evidence>
<dbReference type="Proteomes" id="UP001143463">
    <property type="component" value="Unassembled WGS sequence"/>
</dbReference>
<keyword evidence="2" id="KW-0812">Transmembrane</keyword>
<name>A0A9W6KZD8_9PSEU</name>
<proteinExistence type="predicted"/>
<dbReference type="AlphaFoldDB" id="A0A9W6KZD8"/>
<feature type="transmembrane region" description="Helical" evidence="2">
    <location>
        <begin position="38"/>
        <end position="63"/>
    </location>
</feature>
<evidence type="ECO:0000313" key="3">
    <source>
        <dbReference type="EMBL" id="GLL09366.1"/>
    </source>
</evidence>
<keyword evidence="2" id="KW-0472">Membrane</keyword>
<evidence type="ECO:0000313" key="4">
    <source>
        <dbReference type="Proteomes" id="UP001143463"/>
    </source>
</evidence>
<comment type="caution">
    <text evidence="3">The sequence shown here is derived from an EMBL/GenBank/DDBJ whole genome shotgun (WGS) entry which is preliminary data.</text>
</comment>
<sequence length="197" mass="20785">MSAQHIRHESDRSGDDSGATTRVSDQPDRTRGERRRGAVGWVLWGLLSGFLAGVAFIALQAWYVMVGGGGVLTSFRTVATLVEGPPPGSATVWVGMLVHLVVAAGLGLVFAALLAPLRRRSAGWLAWAGLLYGAAVYVVDLQILRVVPWFSAFLGTNQAFEAAAHLVFGAVLGALTLLAKPRSGRPRLPDSPSAPMS</sequence>
<protein>
    <submittedName>
        <fullName evidence="3">Uncharacterized protein</fullName>
    </submittedName>
</protein>
<reference evidence="3" key="1">
    <citation type="journal article" date="2014" name="Int. J. Syst. Evol. Microbiol.">
        <title>Complete genome sequence of Corynebacterium casei LMG S-19264T (=DSM 44701T), isolated from a smear-ripened cheese.</title>
        <authorList>
            <consortium name="US DOE Joint Genome Institute (JGI-PGF)"/>
            <person name="Walter F."/>
            <person name="Albersmeier A."/>
            <person name="Kalinowski J."/>
            <person name="Ruckert C."/>
        </authorList>
    </citation>
    <scope>NUCLEOTIDE SEQUENCE</scope>
    <source>
        <strain evidence="3">VKM Ac-1069</strain>
    </source>
</reference>
<dbReference type="EMBL" id="BSFQ01000002">
    <property type="protein sequence ID" value="GLL09366.1"/>
    <property type="molecule type" value="Genomic_DNA"/>
</dbReference>
<feature type="compositionally biased region" description="Basic and acidic residues" evidence="1">
    <location>
        <begin position="1"/>
        <end position="15"/>
    </location>
</feature>